<dbReference type="Pfam" id="PF00431">
    <property type="entry name" value="CUB"/>
    <property type="match status" value="2"/>
</dbReference>
<gene>
    <name evidence="11" type="ORF">CAPTEDRAFT_225492</name>
</gene>
<dbReference type="SMART" id="SM00042">
    <property type="entry name" value="CUB"/>
    <property type="match status" value="2"/>
</dbReference>
<dbReference type="InterPro" id="IPR000859">
    <property type="entry name" value="CUB_dom"/>
</dbReference>
<dbReference type="InterPro" id="IPR052954">
    <property type="entry name" value="GPCR-Ligand_Int"/>
</dbReference>
<feature type="transmembrane region" description="Helical" evidence="8">
    <location>
        <begin position="911"/>
        <end position="931"/>
    </location>
</feature>
<dbReference type="CDD" id="cd14978">
    <property type="entry name" value="7tmA_FMRFamide_R-like"/>
    <property type="match status" value="1"/>
</dbReference>
<reference evidence="12" key="3">
    <citation type="submission" date="2015-06" db="UniProtKB">
        <authorList>
            <consortium name="EnsemblMetazoa"/>
        </authorList>
    </citation>
    <scope>IDENTIFICATION</scope>
</reference>
<feature type="domain" description="CUB" evidence="9">
    <location>
        <begin position="183"/>
        <end position="287"/>
    </location>
</feature>
<dbReference type="Gene3D" id="1.20.1070.10">
    <property type="entry name" value="Rhodopsin 7-helix transmembrane proteins"/>
    <property type="match status" value="1"/>
</dbReference>
<dbReference type="Gene3D" id="2.60.120.290">
    <property type="entry name" value="Spermadhesin, CUB domain"/>
    <property type="match status" value="2"/>
</dbReference>
<proteinExistence type="predicted"/>
<evidence type="ECO:0000259" key="10">
    <source>
        <dbReference type="PROSITE" id="PS50262"/>
    </source>
</evidence>
<evidence type="ECO:0000313" key="13">
    <source>
        <dbReference type="Proteomes" id="UP000014760"/>
    </source>
</evidence>
<dbReference type="PROSITE" id="PS01180">
    <property type="entry name" value="CUB"/>
    <property type="match status" value="2"/>
</dbReference>
<organism evidence="11">
    <name type="scientific">Capitella teleta</name>
    <name type="common">Polychaete worm</name>
    <dbReference type="NCBI Taxonomy" id="283909"/>
    <lineage>
        <taxon>Eukaryota</taxon>
        <taxon>Metazoa</taxon>
        <taxon>Spiralia</taxon>
        <taxon>Lophotrochozoa</taxon>
        <taxon>Annelida</taxon>
        <taxon>Polychaeta</taxon>
        <taxon>Sedentaria</taxon>
        <taxon>Scolecida</taxon>
        <taxon>Capitellidae</taxon>
        <taxon>Capitella</taxon>
    </lineage>
</organism>
<feature type="domain" description="CUB" evidence="9">
    <location>
        <begin position="471"/>
        <end position="605"/>
    </location>
</feature>
<feature type="compositionally biased region" description="Low complexity" evidence="7">
    <location>
        <begin position="338"/>
        <end position="347"/>
    </location>
</feature>
<dbReference type="PRINTS" id="PR00237">
    <property type="entry name" value="GPCRRHODOPSN"/>
</dbReference>
<dbReference type="InterPro" id="IPR035914">
    <property type="entry name" value="Sperma_CUB_dom_sf"/>
</dbReference>
<evidence type="ECO:0000313" key="11">
    <source>
        <dbReference type="EMBL" id="ELT90022.1"/>
    </source>
</evidence>
<feature type="transmembrane region" description="Helical" evidence="8">
    <location>
        <begin position="1076"/>
        <end position="1096"/>
    </location>
</feature>
<feature type="disulfide bond" evidence="6">
    <location>
        <begin position="183"/>
        <end position="210"/>
    </location>
</feature>
<reference evidence="13" key="1">
    <citation type="submission" date="2012-12" db="EMBL/GenBank/DDBJ databases">
        <authorList>
            <person name="Hellsten U."/>
            <person name="Grimwood J."/>
            <person name="Chapman J.A."/>
            <person name="Shapiro H."/>
            <person name="Aerts A."/>
            <person name="Otillar R.P."/>
            <person name="Terry A.Y."/>
            <person name="Boore J.L."/>
            <person name="Simakov O."/>
            <person name="Marletaz F."/>
            <person name="Cho S.-J."/>
            <person name="Edsinger-Gonzales E."/>
            <person name="Havlak P."/>
            <person name="Kuo D.-H."/>
            <person name="Larsson T."/>
            <person name="Lv J."/>
            <person name="Arendt D."/>
            <person name="Savage R."/>
            <person name="Osoegawa K."/>
            <person name="de Jong P."/>
            <person name="Lindberg D.R."/>
            <person name="Seaver E.C."/>
            <person name="Weisblat D.A."/>
            <person name="Putnam N.H."/>
            <person name="Grigoriev I.V."/>
            <person name="Rokhsar D.S."/>
        </authorList>
    </citation>
    <scope>NUCLEOTIDE SEQUENCE</scope>
    <source>
        <strain evidence="13">I ESC-2004</strain>
    </source>
</reference>
<evidence type="ECO:0000256" key="4">
    <source>
        <dbReference type="ARBA" id="ARBA00023136"/>
    </source>
</evidence>
<dbReference type="InterPro" id="IPR017452">
    <property type="entry name" value="GPCR_Rhodpsn_7TM"/>
</dbReference>
<feature type="transmembrane region" description="Helical" evidence="8">
    <location>
        <begin position="943"/>
        <end position="965"/>
    </location>
</feature>
<dbReference type="PROSITE" id="PS50262">
    <property type="entry name" value="G_PROTEIN_RECEP_F1_2"/>
    <property type="match status" value="1"/>
</dbReference>
<keyword evidence="5 6" id="KW-1015">Disulfide bond</keyword>
<dbReference type="GO" id="GO:0016020">
    <property type="term" value="C:membrane"/>
    <property type="evidence" value="ECO:0007669"/>
    <property type="project" value="UniProtKB-SubCell"/>
</dbReference>
<feature type="region of interest" description="Disordered" evidence="7">
    <location>
        <begin position="338"/>
        <end position="361"/>
    </location>
</feature>
<dbReference type="GO" id="GO:0004930">
    <property type="term" value="F:G protein-coupled receptor activity"/>
    <property type="evidence" value="ECO:0007669"/>
    <property type="project" value="InterPro"/>
</dbReference>
<evidence type="ECO:0000256" key="5">
    <source>
        <dbReference type="ARBA" id="ARBA00023157"/>
    </source>
</evidence>
<dbReference type="AlphaFoldDB" id="R7TEW7"/>
<feature type="transmembrane region" description="Helical" evidence="8">
    <location>
        <begin position="879"/>
        <end position="899"/>
    </location>
</feature>
<feature type="compositionally biased region" description="Acidic residues" evidence="7">
    <location>
        <begin position="747"/>
        <end position="756"/>
    </location>
</feature>
<evidence type="ECO:0000256" key="8">
    <source>
        <dbReference type="SAM" id="Phobius"/>
    </source>
</evidence>
<feature type="transmembrane region" description="Helical" evidence="8">
    <location>
        <begin position="1026"/>
        <end position="1055"/>
    </location>
</feature>
<dbReference type="CDD" id="cd22823">
    <property type="entry name" value="Gal_Rha_Lectin"/>
    <property type="match status" value="2"/>
</dbReference>
<dbReference type="PANTHER" id="PTHR46641">
    <property type="entry name" value="FMRFAMIDE RECEPTOR-RELATED"/>
    <property type="match status" value="1"/>
</dbReference>
<dbReference type="CDD" id="cd00041">
    <property type="entry name" value="CUB"/>
    <property type="match status" value="1"/>
</dbReference>
<dbReference type="SUPFAM" id="SSF49854">
    <property type="entry name" value="Spermadhesin, CUB domain"/>
    <property type="match status" value="2"/>
</dbReference>
<dbReference type="STRING" id="283909.R7TEW7"/>
<dbReference type="InterPro" id="IPR043159">
    <property type="entry name" value="Lectin_gal-bd_sf"/>
</dbReference>
<dbReference type="OrthoDB" id="431034at2759"/>
<evidence type="ECO:0000313" key="12">
    <source>
        <dbReference type="EnsemblMetazoa" id="CapteP225492"/>
    </source>
</evidence>
<accession>R7TEW7</accession>
<comment type="subcellular location">
    <subcellularLocation>
        <location evidence="1">Membrane</location>
    </subcellularLocation>
</comment>
<keyword evidence="4 8" id="KW-0472">Membrane</keyword>
<evidence type="ECO:0000256" key="7">
    <source>
        <dbReference type="SAM" id="MobiDB-lite"/>
    </source>
</evidence>
<evidence type="ECO:0008006" key="14">
    <source>
        <dbReference type="Google" id="ProtNLM"/>
    </source>
</evidence>
<sequence length="1182" mass="133077">MSEQSCHSLTTIRRDCGWMLQETRVASASIVEDHEGCYALGCGLGADDEMKCLRADEGGAESNGERRVDEQMRTERLPAIKDVGGCYGDTIKVTCSRDHVINILHDYHGLSKDGACHSSVDVMCSVPTIFHRSDVRRQCNGQQTCLYTVRDRNECSYNGKLNQTNFLHVDYECISSTSVKNLCEAKVWTTKSGYLTSPLYPQMYPKGLDCACRIFSNTSGSSIGIQTLEYRISDEVSCTDWLYVITDFSSEQLCGTLARHYVGKDISLLLHTKKDGFKGFMIHFEALAKNSLATIVCDSVDPKDDSRESIAHFHDKLETRDDISQYFRHLAVASDNSASELSSSEQVSKSRERPSDKIPGLTETTIKRPRVRIMPKELFAEKDLPQRKPHQYKPTVHTISACFGEVLDFKCEETTDVLRIIDEFYGTSKDKTCKYKRGDCIVRAKTGTRVAQQSCQGRKQCVDVLVTRMQCKPSVTNYMEVIYECVPGDAVYNMADAFMMVAPFGYLSTPGFPNDYPPNTNSTCLVTSVREGKEVEVSVVHLSLPHGDDCRDSVDISRDKAVTRLCNAAKRKSTQARFRAKAIMIVFKSDAAHTASGAWLHFRGLGNGDARIQCIGNSNPISDDGFQPVEVSGKVLHIDRSEGSVKLSQYIHPAFSESVADESTNQDNPQNTEAKLWFSNLLKAQERPTPSPDAFPKSTHEVHEDSIFLHPQTTALVTSEEESDEMHGDAKIASTGAHFSRDTESTIMDEPDENPENDASSFVIKDYIPIETSFISSERDSHDFKMPNINFQVPNQSDDSFEVSDDMELLSNLDYTDADTSSTMTGDSHNEDKLEMIAGSSGPLHLQSLPQMEEYIEDHTERTVEENAAFQAGKIIHNYVFPVIIAIGLLGNTLSVIVLARRQQRKFISTYFYLLLLAVADSAMLLLGLFLRTKPYIADRECQVVVFFFHTLSLCCIYLIVFMTLDKCIVIWWPLKARIYCTQSRVGLTCGASAVLNVCYNIPHAFNYSLVDGYCMAFPLQKTSGFFSVYIWLHFCVSCVVPFIIIITCNCCIVRKLRSRDRRQLSGRTARRTDKITGVLLLVSITMLLLTLPQYVRYVYYSIVNYKETSREHARYILWYNITNKLFFTNHSINFISCSICGSNFREELKRLFQCKTKKARTFSTSSARLITLETADNETFL</sequence>
<dbReference type="EMBL" id="AMQN01003144">
    <property type="status" value="NOT_ANNOTATED_CDS"/>
    <property type="molecule type" value="Genomic_DNA"/>
</dbReference>
<dbReference type="Pfam" id="PF00001">
    <property type="entry name" value="7tm_1"/>
    <property type="match status" value="1"/>
</dbReference>
<evidence type="ECO:0000256" key="6">
    <source>
        <dbReference type="PROSITE-ProRule" id="PRU00059"/>
    </source>
</evidence>
<reference evidence="11 13" key="2">
    <citation type="journal article" date="2013" name="Nature">
        <title>Insights into bilaterian evolution from three spiralian genomes.</title>
        <authorList>
            <person name="Simakov O."/>
            <person name="Marletaz F."/>
            <person name="Cho S.J."/>
            <person name="Edsinger-Gonzales E."/>
            <person name="Havlak P."/>
            <person name="Hellsten U."/>
            <person name="Kuo D.H."/>
            <person name="Larsson T."/>
            <person name="Lv J."/>
            <person name="Arendt D."/>
            <person name="Savage R."/>
            <person name="Osoegawa K."/>
            <person name="de Jong P."/>
            <person name="Grimwood J."/>
            <person name="Chapman J.A."/>
            <person name="Shapiro H."/>
            <person name="Aerts A."/>
            <person name="Otillar R.P."/>
            <person name="Terry A.Y."/>
            <person name="Boore J.L."/>
            <person name="Grigoriev I.V."/>
            <person name="Lindberg D.R."/>
            <person name="Seaver E.C."/>
            <person name="Weisblat D.A."/>
            <person name="Putnam N.H."/>
            <person name="Rokhsar D.S."/>
        </authorList>
    </citation>
    <scope>NUCLEOTIDE SEQUENCE</scope>
    <source>
        <strain evidence="11 13">I ESC-2004</strain>
    </source>
</reference>
<comment type="caution">
    <text evidence="6">Lacks conserved residue(s) required for the propagation of feature annotation.</text>
</comment>
<dbReference type="SUPFAM" id="SSF81321">
    <property type="entry name" value="Family A G protein-coupled receptor-like"/>
    <property type="match status" value="1"/>
</dbReference>
<dbReference type="EMBL" id="KB311062">
    <property type="protein sequence ID" value="ELT90022.1"/>
    <property type="molecule type" value="Genomic_DNA"/>
</dbReference>
<feature type="domain" description="G-protein coupled receptors family 1 profile" evidence="10">
    <location>
        <begin position="891"/>
        <end position="1138"/>
    </location>
</feature>
<feature type="region of interest" description="Disordered" evidence="7">
    <location>
        <begin position="721"/>
        <end position="759"/>
    </location>
</feature>
<evidence type="ECO:0000256" key="2">
    <source>
        <dbReference type="ARBA" id="ARBA00022692"/>
    </source>
</evidence>
<protein>
    <recommendedName>
        <fullName evidence="14">G-protein coupled receptors family 1 profile domain-containing protein</fullName>
    </recommendedName>
</protein>
<evidence type="ECO:0000259" key="9">
    <source>
        <dbReference type="PROSITE" id="PS01180"/>
    </source>
</evidence>
<evidence type="ECO:0000256" key="3">
    <source>
        <dbReference type="ARBA" id="ARBA00022989"/>
    </source>
</evidence>
<dbReference type="Proteomes" id="UP000014760">
    <property type="component" value="Unassembled WGS sequence"/>
</dbReference>
<dbReference type="HOGENOM" id="CLU_272885_0_0_1"/>
<evidence type="ECO:0000256" key="1">
    <source>
        <dbReference type="ARBA" id="ARBA00004370"/>
    </source>
</evidence>
<keyword evidence="2 8" id="KW-0812">Transmembrane</keyword>
<keyword evidence="13" id="KW-1185">Reference proteome</keyword>
<dbReference type="InterPro" id="IPR000276">
    <property type="entry name" value="GPCR_Rhodpsn"/>
</dbReference>
<name>R7TEW7_CAPTE</name>
<feature type="transmembrane region" description="Helical" evidence="8">
    <location>
        <begin position="986"/>
        <end position="1006"/>
    </location>
</feature>
<keyword evidence="3 8" id="KW-1133">Transmembrane helix</keyword>
<dbReference type="EnsemblMetazoa" id="CapteT225492">
    <property type="protein sequence ID" value="CapteP225492"/>
    <property type="gene ID" value="CapteG225492"/>
</dbReference>
<dbReference type="Gene3D" id="2.60.120.740">
    <property type="match status" value="2"/>
</dbReference>